<dbReference type="GO" id="GO:0008270">
    <property type="term" value="F:zinc ion binding"/>
    <property type="evidence" value="ECO:0007669"/>
    <property type="project" value="UniProtKB-KW"/>
</dbReference>
<reference evidence="17" key="1">
    <citation type="submission" date="2020-08" db="EMBL/GenBank/DDBJ databases">
        <title>Plant Genome Project.</title>
        <authorList>
            <person name="Zhang R.-G."/>
        </authorList>
    </citation>
    <scope>NUCLEOTIDE SEQUENCE</scope>
    <source>
        <strain evidence="17">WSP0</strain>
        <tissue evidence="17">Leaf</tissue>
    </source>
</reference>
<comment type="subcellular location">
    <subcellularLocation>
        <location evidence="2">Membrane</location>
        <topology evidence="2">Single-pass membrane protein</topology>
    </subcellularLocation>
</comment>
<keyword evidence="5" id="KW-0808">Transferase</keyword>
<proteinExistence type="inferred from homology"/>
<keyword evidence="12" id="KW-1133">Transmembrane helix</keyword>
<keyword evidence="8 15" id="KW-0732">Signal</keyword>
<name>A0AAV6IFP6_9ERIC</name>
<comment type="pathway">
    <text evidence="3">Protein modification; protein ubiquitination.</text>
</comment>
<keyword evidence="13" id="KW-0472">Membrane</keyword>
<evidence type="ECO:0000256" key="15">
    <source>
        <dbReference type="SAM" id="SignalP"/>
    </source>
</evidence>
<evidence type="ECO:0000256" key="11">
    <source>
        <dbReference type="ARBA" id="ARBA00022833"/>
    </source>
</evidence>
<dbReference type="InterPro" id="IPR046948">
    <property type="entry name" value="ATL20-22-like"/>
</dbReference>
<dbReference type="PANTHER" id="PTHR46279">
    <property type="entry name" value="RING/U-BOX SUPERFAMILY PROTEIN"/>
    <property type="match status" value="1"/>
</dbReference>
<dbReference type="EMBL" id="JACTNZ010000011">
    <property type="protein sequence ID" value="KAG5526262.1"/>
    <property type="molecule type" value="Genomic_DNA"/>
</dbReference>
<evidence type="ECO:0000256" key="1">
    <source>
        <dbReference type="ARBA" id="ARBA00000900"/>
    </source>
</evidence>
<evidence type="ECO:0000256" key="5">
    <source>
        <dbReference type="ARBA" id="ARBA00022679"/>
    </source>
</evidence>
<dbReference type="GO" id="GO:0061630">
    <property type="term" value="F:ubiquitin protein ligase activity"/>
    <property type="evidence" value="ECO:0007669"/>
    <property type="project" value="UniProtKB-EC"/>
</dbReference>
<evidence type="ECO:0000313" key="17">
    <source>
        <dbReference type="EMBL" id="KAG5526262.1"/>
    </source>
</evidence>
<evidence type="ECO:0000256" key="8">
    <source>
        <dbReference type="ARBA" id="ARBA00022729"/>
    </source>
</evidence>
<evidence type="ECO:0000256" key="9">
    <source>
        <dbReference type="ARBA" id="ARBA00022771"/>
    </source>
</evidence>
<feature type="domain" description="Wall-associated receptor kinase galacturonan-binding" evidence="16">
    <location>
        <begin position="24"/>
        <end position="89"/>
    </location>
</feature>
<keyword evidence="11" id="KW-0862">Zinc</keyword>
<evidence type="ECO:0000256" key="12">
    <source>
        <dbReference type="ARBA" id="ARBA00022989"/>
    </source>
</evidence>
<evidence type="ECO:0000256" key="10">
    <source>
        <dbReference type="ARBA" id="ARBA00022786"/>
    </source>
</evidence>
<evidence type="ECO:0000256" key="6">
    <source>
        <dbReference type="ARBA" id="ARBA00022692"/>
    </source>
</evidence>
<evidence type="ECO:0000256" key="3">
    <source>
        <dbReference type="ARBA" id="ARBA00004906"/>
    </source>
</evidence>
<feature type="signal peptide" evidence="15">
    <location>
        <begin position="1"/>
        <end position="19"/>
    </location>
</feature>
<dbReference type="Proteomes" id="UP000823749">
    <property type="component" value="Chromosome 11"/>
</dbReference>
<protein>
    <recommendedName>
        <fullName evidence="4">RING-type E3 ubiquitin transferase</fullName>
        <ecNumber evidence="4">2.3.2.27</ecNumber>
    </recommendedName>
</protein>
<evidence type="ECO:0000259" key="16">
    <source>
        <dbReference type="Pfam" id="PF13947"/>
    </source>
</evidence>
<keyword evidence="6" id="KW-0812">Transmembrane</keyword>
<dbReference type="GO" id="GO:0016020">
    <property type="term" value="C:membrane"/>
    <property type="evidence" value="ECO:0007669"/>
    <property type="project" value="UniProtKB-SubCell"/>
</dbReference>
<keyword evidence="18" id="KW-1185">Reference proteome</keyword>
<feature type="chain" id="PRO_5043450871" description="RING-type E3 ubiquitin transferase" evidence="15">
    <location>
        <begin position="20"/>
        <end position="312"/>
    </location>
</feature>
<organism evidence="17 18">
    <name type="scientific">Rhododendron griersonianum</name>
    <dbReference type="NCBI Taxonomy" id="479676"/>
    <lineage>
        <taxon>Eukaryota</taxon>
        <taxon>Viridiplantae</taxon>
        <taxon>Streptophyta</taxon>
        <taxon>Embryophyta</taxon>
        <taxon>Tracheophyta</taxon>
        <taxon>Spermatophyta</taxon>
        <taxon>Magnoliopsida</taxon>
        <taxon>eudicotyledons</taxon>
        <taxon>Gunneridae</taxon>
        <taxon>Pentapetalae</taxon>
        <taxon>asterids</taxon>
        <taxon>Ericales</taxon>
        <taxon>Ericaceae</taxon>
        <taxon>Ericoideae</taxon>
        <taxon>Rhodoreae</taxon>
        <taxon>Rhododendron</taxon>
    </lineage>
</organism>
<dbReference type="InterPro" id="IPR025287">
    <property type="entry name" value="WAK_GUB"/>
</dbReference>
<evidence type="ECO:0000256" key="7">
    <source>
        <dbReference type="ARBA" id="ARBA00022723"/>
    </source>
</evidence>
<keyword evidence="10" id="KW-0833">Ubl conjugation pathway</keyword>
<evidence type="ECO:0000256" key="2">
    <source>
        <dbReference type="ARBA" id="ARBA00004167"/>
    </source>
</evidence>
<dbReference type="AlphaFoldDB" id="A0AAV6IFP6"/>
<gene>
    <name evidence="17" type="ORF">RHGRI_032519</name>
</gene>
<comment type="similarity">
    <text evidence="14">Belongs to the RING-type zinc finger family. ATL subfamily.</text>
</comment>
<evidence type="ECO:0000313" key="18">
    <source>
        <dbReference type="Proteomes" id="UP000823749"/>
    </source>
</evidence>
<evidence type="ECO:0000256" key="4">
    <source>
        <dbReference type="ARBA" id="ARBA00012483"/>
    </source>
</evidence>
<accession>A0AAV6IFP6</accession>
<dbReference type="PANTHER" id="PTHR46279:SF12">
    <property type="entry name" value="RING-TYPE E3 UBIQUITIN TRANSFERASE"/>
    <property type="match status" value="1"/>
</dbReference>
<evidence type="ECO:0000256" key="13">
    <source>
        <dbReference type="ARBA" id="ARBA00023136"/>
    </source>
</evidence>
<dbReference type="Pfam" id="PF13947">
    <property type="entry name" value="GUB_WAK_bind"/>
    <property type="match status" value="1"/>
</dbReference>
<dbReference type="EC" id="2.3.2.27" evidence="4"/>
<comment type="catalytic activity">
    <reaction evidence="1">
        <text>S-ubiquitinyl-[E2 ubiquitin-conjugating enzyme]-L-cysteine + [acceptor protein]-L-lysine = [E2 ubiquitin-conjugating enzyme]-L-cysteine + N(6)-ubiquitinyl-[acceptor protein]-L-lysine.</text>
        <dbReference type="EC" id="2.3.2.27"/>
    </reaction>
</comment>
<sequence length="312" mass="35226">MDVIIFFLLFSSMFLNTEAIDKNCPPAKCFPNGPEILFPFSIKGLQPQNCSYPGFKLACKENKTTIHFPSYGDLVVKSISYDSKRLSLLDPKNCVQEVFLNLDLSRTPFRYYYILKNYTYLNCSAPLSRPLEQVPCMSGSEHHVYVVASFQVVPDSCKPVKTIATPFPYSPYLADDSFGLGITWDVTRREDSVTCFSAARGKVLSILVFIFMVGALVSVKTYCSRSALFDKLWGYYATLKHAKFSAREVRNQAKISAGYGNHGSEFRSMLFENENFTWKNCVDGKASVSNPRPELSFQFQKSEDGTEAPQLF</sequence>
<keyword evidence="7" id="KW-0479">Metal-binding</keyword>
<keyword evidence="9" id="KW-0863">Zinc-finger</keyword>
<comment type="caution">
    <text evidence="17">The sequence shown here is derived from an EMBL/GenBank/DDBJ whole genome shotgun (WGS) entry which is preliminary data.</text>
</comment>
<evidence type="ECO:0000256" key="14">
    <source>
        <dbReference type="ARBA" id="ARBA00024209"/>
    </source>
</evidence>
<dbReference type="GO" id="GO:0030247">
    <property type="term" value="F:polysaccharide binding"/>
    <property type="evidence" value="ECO:0007669"/>
    <property type="project" value="InterPro"/>
</dbReference>